<dbReference type="Proteomes" id="UP000799539">
    <property type="component" value="Unassembled WGS sequence"/>
</dbReference>
<keyword evidence="3" id="KW-0732">Signal</keyword>
<feature type="chain" id="PRO_5025670664" description="Peptidase S1 domain-containing protein" evidence="3">
    <location>
        <begin position="18"/>
        <end position="255"/>
    </location>
</feature>
<dbReference type="SMART" id="SM00020">
    <property type="entry name" value="Tryp_SPc"/>
    <property type="match status" value="1"/>
</dbReference>
<dbReference type="OrthoDB" id="6380398at2759"/>
<proteinExistence type="inferred from homology"/>
<dbReference type="InterPro" id="IPR001254">
    <property type="entry name" value="Trypsin_dom"/>
</dbReference>
<feature type="signal peptide" evidence="3">
    <location>
        <begin position="1"/>
        <end position="17"/>
    </location>
</feature>
<dbReference type="AlphaFoldDB" id="A0A6A6FNR5"/>
<protein>
    <recommendedName>
        <fullName evidence="4">Peptidase S1 domain-containing protein</fullName>
    </recommendedName>
</protein>
<dbReference type="PROSITE" id="PS00134">
    <property type="entry name" value="TRYPSIN_HIS"/>
    <property type="match status" value="1"/>
</dbReference>
<dbReference type="InterPro" id="IPR001314">
    <property type="entry name" value="Peptidase_S1A"/>
</dbReference>
<sequence>MQLKHIIVALGPGLVSAAAVTKRIVGGELATLGQFPYLVSLSGVYDGTTALTQFCGGALVNPTTVLTAAHCVEWVLSEPNGFNVRAGSLYYNQSGVSSLVASYVQHPQYKDGNYDFAILKLATPIEESDTISYAKLQEEDIDPVAGEIATVAGWGLDSDGGYRRPELYWVSIPVVDRAECVSDFAGPNITITEQMWCAGTKQGGKGDCDGDSGGPVTINDVVTGVVSFSLGCASPKYPSVYAKVSSAIPFINAYL</sequence>
<dbReference type="FunFam" id="2.40.10.10:FF:000002">
    <property type="entry name" value="Transmembrane protease serine"/>
    <property type="match status" value="1"/>
</dbReference>
<evidence type="ECO:0000313" key="5">
    <source>
        <dbReference type="EMBL" id="KAF2215105.1"/>
    </source>
</evidence>
<dbReference type="PRINTS" id="PR00722">
    <property type="entry name" value="CHYMOTRYPSIN"/>
</dbReference>
<comment type="similarity">
    <text evidence="1">Belongs to the peptidase S1 family.</text>
</comment>
<dbReference type="GO" id="GO:0004252">
    <property type="term" value="F:serine-type endopeptidase activity"/>
    <property type="evidence" value="ECO:0007669"/>
    <property type="project" value="InterPro"/>
</dbReference>
<evidence type="ECO:0000259" key="4">
    <source>
        <dbReference type="PROSITE" id="PS50240"/>
    </source>
</evidence>
<dbReference type="InterPro" id="IPR009003">
    <property type="entry name" value="Peptidase_S1_PA"/>
</dbReference>
<keyword evidence="2" id="KW-1015">Disulfide bond</keyword>
<dbReference type="InterPro" id="IPR043504">
    <property type="entry name" value="Peptidase_S1_PA_chymotrypsin"/>
</dbReference>
<dbReference type="GO" id="GO:0006508">
    <property type="term" value="P:proteolysis"/>
    <property type="evidence" value="ECO:0007669"/>
    <property type="project" value="InterPro"/>
</dbReference>
<evidence type="ECO:0000256" key="1">
    <source>
        <dbReference type="ARBA" id="ARBA00007664"/>
    </source>
</evidence>
<dbReference type="InterPro" id="IPR050430">
    <property type="entry name" value="Peptidase_S1"/>
</dbReference>
<accession>A0A6A6FNR5</accession>
<name>A0A6A6FNR5_9PEZI</name>
<dbReference type="SUPFAM" id="SSF50494">
    <property type="entry name" value="Trypsin-like serine proteases"/>
    <property type="match status" value="1"/>
</dbReference>
<dbReference type="Gene3D" id="2.40.10.10">
    <property type="entry name" value="Trypsin-like serine proteases"/>
    <property type="match status" value="1"/>
</dbReference>
<evidence type="ECO:0000256" key="3">
    <source>
        <dbReference type="SAM" id="SignalP"/>
    </source>
</evidence>
<gene>
    <name evidence="5" type="ORF">CERZMDRAFT_90071</name>
</gene>
<dbReference type="Pfam" id="PF00089">
    <property type="entry name" value="Trypsin"/>
    <property type="match status" value="1"/>
</dbReference>
<organism evidence="5 6">
    <name type="scientific">Cercospora zeae-maydis SCOH1-5</name>
    <dbReference type="NCBI Taxonomy" id="717836"/>
    <lineage>
        <taxon>Eukaryota</taxon>
        <taxon>Fungi</taxon>
        <taxon>Dikarya</taxon>
        <taxon>Ascomycota</taxon>
        <taxon>Pezizomycotina</taxon>
        <taxon>Dothideomycetes</taxon>
        <taxon>Dothideomycetidae</taxon>
        <taxon>Mycosphaerellales</taxon>
        <taxon>Mycosphaerellaceae</taxon>
        <taxon>Cercospora</taxon>
    </lineage>
</organism>
<dbReference type="InterPro" id="IPR018114">
    <property type="entry name" value="TRYPSIN_HIS"/>
</dbReference>
<reference evidence="5" key="1">
    <citation type="journal article" date="2020" name="Stud. Mycol.">
        <title>101 Dothideomycetes genomes: a test case for predicting lifestyles and emergence of pathogens.</title>
        <authorList>
            <person name="Haridas S."/>
            <person name="Albert R."/>
            <person name="Binder M."/>
            <person name="Bloem J."/>
            <person name="Labutti K."/>
            <person name="Salamov A."/>
            <person name="Andreopoulos B."/>
            <person name="Baker S."/>
            <person name="Barry K."/>
            <person name="Bills G."/>
            <person name="Bluhm B."/>
            <person name="Cannon C."/>
            <person name="Castanera R."/>
            <person name="Culley D."/>
            <person name="Daum C."/>
            <person name="Ezra D."/>
            <person name="Gonzalez J."/>
            <person name="Henrissat B."/>
            <person name="Kuo A."/>
            <person name="Liang C."/>
            <person name="Lipzen A."/>
            <person name="Lutzoni F."/>
            <person name="Magnuson J."/>
            <person name="Mondo S."/>
            <person name="Nolan M."/>
            <person name="Ohm R."/>
            <person name="Pangilinan J."/>
            <person name="Park H.-J."/>
            <person name="Ramirez L."/>
            <person name="Alfaro M."/>
            <person name="Sun H."/>
            <person name="Tritt A."/>
            <person name="Yoshinaga Y."/>
            <person name="Zwiers L.-H."/>
            <person name="Turgeon B."/>
            <person name="Goodwin S."/>
            <person name="Spatafora J."/>
            <person name="Crous P."/>
            <person name="Grigoriev I."/>
        </authorList>
    </citation>
    <scope>NUCLEOTIDE SEQUENCE</scope>
    <source>
        <strain evidence="5">SCOH1-5</strain>
    </source>
</reference>
<evidence type="ECO:0000313" key="6">
    <source>
        <dbReference type="Proteomes" id="UP000799539"/>
    </source>
</evidence>
<dbReference type="EMBL" id="ML992666">
    <property type="protein sequence ID" value="KAF2215105.1"/>
    <property type="molecule type" value="Genomic_DNA"/>
</dbReference>
<dbReference type="FunFam" id="2.40.10.10:FF:000068">
    <property type="entry name" value="transmembrane protease serine 2"/>
    <property type="match status" value="1"/>
</dbReference>
<dbReference type="PROSITE" id="PS50240">
    <property type="entry name" value="TRYPSIN_DOM"/>
    <property type="match status" value="1"/>
</dbReference>
<dbReference type="CDD" id="cd00190">
    <property type="entry name" value="Tryp_SPc"/>
    <property type="match status" value="1"/>
</dbReference>
<feature type="domain" description="Peptidase S1" evidence="4">
    <location>
        <begin position="24"/>
        <end position="255"/>
    </location>
</feature>
<keyword evidence="6" id="KW-1185">Reference proteome</keyword>
<dbReference type="PANTHER" id="PTHR24276">
    <property type="entry name" value="POLYSERASE-RELATED"/>
    <property type="match status" value="1"/>
</dbReference>
<evidence type="ECO:0000256" key="2">
    <source>
        <dbReference type="ARBA" id="ARBA00023157"/>
    </source>
</evidence>
<dbReference type="PANTHER" id="PTHR24276:SF98">
    <property type="entry name" value="FI18310P1-RELATED"/>
    <property type="match status" value="1"/>
</dbReference>